<keyword evidence="3" id="KW-1185">Reference proteome</keyword>
<sequence>MTGLHITAARPASWLLDMDWHTPLAEWPREVVSSLPRGLSRHVVRYAEVAGNVLAVKEIEESLASHEYQILHRLQRTDLPTVEPIAVISGRQTLDGEPLPAALVTRHLHFSLPYRSLLQQRMSPTRLRRVLDSLAVLLVRLHLAGVYWGDVSLSNTLFRRDAGEYAAYFVDAETARIYPELSDGQRDYDVDLARVNIIGELMDLQSGGVLPDDYDVVDIGEHTVHRYQELWNDLTAKQVIDVSNRWELDQRIRRLNELGFDVGEMAIDTQEGVLTVQPRIVDAGHYRRQIHDLTGLSVEEKQAQRLLNDIETYRATTGPMLPLSTVAARWLAEVFAPTIAAIPPHMRAKLEPAQVFHEILEHRWYLSEKAGKDVSTEDAVADYIASQLAERADEERVLNYPDPV</sequence>
<dbReference type="Pfam" id="PF13224">
    <property type="entry name" value="DUF4032"/>
    <property type="match status" value="1"/>
</dbReference>
<evidence type="ECO:0000259" key="1">
    <source>
        <dbReference type="Pfam" id="PF13224"/>
    </source>
</evidence>
<dbReference type="EMBL" id="JACRUO010000001">
    <property type="protein sequence ID" value="MBD3689160.1"/>
    <property type="molecule type" value="Genomic_DNA"/>
</dbReference>
<evidence type="ECO:0000313" key="2">
    <source>
        <dbReference type="EMBL" id="MBD3689160.1"/>
    </source>
</evidence>
<dbReference type="AlphaFoldDB" id="A0A8I0G798"/>
<protein>
    <submittedName>
        <fullName evidence="2">DUF4032 domain-containing protein</fullName>
    </submittedName>
</protein>
<gene>
    <name evidence="2" type="ORF">H8R10_02810</name>
</gene>
<feature type="domain" description="DUF4032" evidence="1">
    <location>
        <begin position="229"/>
        <end position="387"/>
    </location>
</feature>
<dbReference type="Pfam" id="PF06293">
    <property type="entry name" value="Kdo"/>
    <property type="match status" value="1"/>
</dbReference>
<accession>A0A8I0G798</accession>
<dbReference type="SUPFAM" id="SSF56112">
    <property type="entry name" value="Protein kinase-like (PK-like)"/>
    <property type="match status" value="1"/>
</dbReference>
<dbReference type="Proteomes" id="UP000627538">
    <property type="component" value="Unassembled WGS sequence"/>
</dbReference>
<evidence type="ECO:0000313" key="3">
    <source>
        <dbReference type="Proteomes" id="UP000627538"/>
    </source>
</evidence>
<reference evidence="2 3" key="1">
    <citation type="submission" date="2020-08" db="EMBL/GenBank/DDBJ databases">
        <title>Winkia gen. nov., sp. nov., isolated from faeces of the Anser albifrons in China.</title>
        <authorList>
            <person name="Liu Q."/>
        </authorList>
    </citation>
    <scope>NUCLEOTIDE SEQUENCE [LARGE SCALE GENOMIC DNA]</scope>
    <source>
        <strain evidence="2 3">C62</strain>
    </source>
</reference>
<name>A0A8I0G798_9ACTO</name>
<dbReference type="InterPro" id="IPR025111">
    <property type="entry name" value="DUF4032"/>
</dbReference>
<dbReference type="RefSeq" id="WP_191071228.1">
    <property type="nucleotide sequence ID" value="NZ_CP060506.1"/>
</dbReference>
<dbReference type="InterPro" id="IPR011009">
    <property type="entry name" value="Kinase-like_dom_sf"/>
</dbReference>
<comment type="caution">
    <text evidence="2">The sequence shown here is derived from an EMBL/GenBank/DDBJ whole genome shotgun (WGS) entry which is preliminary data.</text>
</comment>
<proteinExistence type="predicted"/>
<organism evidence="2 3">
    <name type="scientific">Nanchangia anserum</name>
    <dbReference type="NCBI Taxonomy" id="2692125"/>
    <lineage>
        <taxon>Bacteria</taxon>
        <taxon>Bacillati</taxon>
        <taxon>Actinomycetota</taxon>
        <taxon>Actinomycetes</taxon>
        <taxon>Actinomycetales</taxon>
        <taxon>Actinomycetaceae</taxon>
        <taxon>Nanchangia</taxon>
    </lineage>
</organism>